<dbReference type="PRINTS" id="PR00081">
    <property type="entry name" value="GDHRDH"/>
</dbReference>
<dbReference type="Proteomes" id="UP000078397">
    <property type="component" value="Unassembled WGS sequence"/>
</dbReference>
<evidence type="ECO:0000313" key="4">
    <source>
        <dbReference type="EMBL" id="OAQ60575.2"/>
    </source>
</evidence>
<dbReference type="RefSeq" id="XP_022284082.1">
    <property type="nucleotide sequence ID" value="XM_022428524.1"/>
</dbReference>
<protein>
    <submittedName>
        <fullName evidence="4">Oxidoreductase-like protein</fullName>
    </submittedName>
</protein>
<keyword evidence="2" id="KW-0560">Oxidoreductase</keyword>
<keyword evidence="5" id="KW-1185">Reference proteome</keyword>
<sequence>MSFGSQSTATEVAVAFGKYIRGKTVLMTGVSPESIGEATAHAIASQQPARLFLASRTRSNIDSVANNIRAKFPATPLHPLLLDLSSQTSVRQAAAEFNASASKLDILINNAGIMAVAERTLSVDGIELQFATNHIGHFLFTNLILDKMRVAAKESEIRGATRIINISSNGHRFSPVRFNDWNFEGKDVPIEQQPDVEKLMGRIGSINWTNGYEKFVAYGQSKTANILFSLYLRENLGKGGILSFSVHPGTIGTNLIRNMFTDIKKQEAAKLSMRPESLVGSYKSIDGGASTSIFAAFDQCVDGTSSIYLEDCSEATPAPHANDVTLAHKLWTLSETLVGQEFTL</sequence>
<dbReference type="InterPro" id="IPR002347">
    <property type="entry name" value="SDR_fam"/>
</dbReference>
<dbReference type="GO" id="GO:0016491">
    <property type="term" value="F:oxidoreductase activity"/>
    <property type="evidence" value="ECO:0007669"/>
    <property type="project" value="UniProtKB-KW"/>
</dbReference>
<comment type="similarity">
    <text evidence="1 3">Belongs to the short-chain dehydrogenases/reductases (SDR) family.</text>
</comment>
<dbReference type="SUPFAM" id="SSF51735">
    <property type="entry name" value="NAD(P)-binding Rossmann-fold domains"/>
    <property type="match status" value="1"/>
</dbReference>
<dbReference type="EMBL" id="LSBJ02000008">
    <property type="protein sequence ID" value="OAQ60575.2"/>
    <property type="molecule type" value="Genomic_DNA"/>
</dbReference>
<dbReference type="GeneID" id="28849686"/>
<dbReference type="PANTHER" id="PTHR24320">
    <property type="entry name" value="RETINOL DEHYDROGENASE"/>
    <property type="match status" value="1"/>
</dbReference>
<dbReference type="KEGG" id="pchm:VFPPC_06699"/>
<reference evidence="4 5" key="1">
    <citation type="journal article" date="2016" name="PLoS Pathog.">
        <title>Biosynthesis of antibiotic leucinostatins in bio-control fungus Purpureocillium lilacinum and their inhibition on phytophthora revealed by genome mining.</title>
        <authorList>
            <person name="Wang G."/>
            <person name="Liu Z."/>
            <person name="Lin R."/>
            <person name="Li E."/>
            <person name="Mao Z."/>
            <person name="Ling J."/>
            <person name="Yang Y."/>
            <person name="Yin W.B."/>
            <person name="Xie B."/>
        </authorList>
    </citation>
    <scope>NUCLEOTIDE SEQUENCE [LARGE SCALE GENOMIC DNA]</scope>
    <source>
        <strain evidence="4">170</strain>
    </source>
</reference>
<evidence type="ECO:0000313" key="5">
    <source>
        <dbReference type="Proteomes" id="UP000078397"/>
    </source>
</evidence>
<gene>
    <name evidence="4" type="ORF">VFPPC_06699</name>
</gene>
<name>A0A179F577_METCM</name>
<dbReference type="STRING" id="1380566.A0A179F577"/>
<evidence type="ECO:0000256" key="3">
    <source>
        <dbReference type="RuleBase" id="RU000363"/>
    </source>
</evidence>
<dbReference type="InterPro" id="IPR036291">
    <property type="entry name" value="NAD(P)-bd_dom_sf"/>
</dbReference>
<dbReference type="PANTHER" id="PTHR24320:SF283">
    <property type="entry name" value="RETINOL DEHYDROGENASE 11"/>
    <property type="match status" value="1"/>
</dbReference>
<evidence type="ECO:0000256" key="1">
    <source>
        <dbReference type="ARBA" id="ARBA00006484"/>
    </source>
</evidence>
<accession>A0A179F577</accession>
<dbReference type="Gene3D" id="3.40.50.720">
    <property type="entry name" value="NAD(P)-binding Rossmann-like Domain"/>
    <property type="match status" value="1"/>
</dbReference>
<organism evidence="4 5">
    <name type="scientific">Pochonia chlamydosporia 170</name>
    <dbReference type="NCBI Taxonomy" id="1380566"/>
    <lineage>
        <taxon>Eukaryota</taxon>
        <taxon>Fungi</taxon>
        <taxon>Dikarya</taxon>
        <taxon>Ascomycota</taxon>
        <taxon>Pezizomycotina</taxon>
        <taxon>Sordariomycetes</taxon>
        <taxon>Hypocreomycetidae</taxon>
        <taxon>Hypocreales</taxon>
        <taxon>Clavicipitaceae</taxon>
        <taxon>Pochonia</taxon>
    </lineage>
</organism>
<dbReference type="AlphaFoldDB" id="A0A179F577"/>
<evidence type="ECO:0000256" key="2">
    <source>
        <dbReference type="ARBA" id="ARBA00023002"/>
    </source>
</evidence>
<dbReference type="OrthoDB" id="191139at2759"/>
<comment type="caution">
    <text evidence="4">The sequence shown here is derived from an EMBL/GenBank/DDBJ whole genome shotgun (WGS) entry which is preliminary data.</text>
</comment>
<dbReference type="Pfam" id="PF00106">
    <property type="entry name" value="adh_short"/>
    <property type="match status" value="1"/>
</dbReference>
<proteinExistence type="inferred from homology"/>
<dbReference type="PRINTS" id="PR00080">
    <property type="entry name" value="SDRFAMILY"/>
</dbReference>